<evidence type="ECO:0000313" key="1">
    <source>
        <dbReference type="EMBL" id="TWT90184.1"/>
    </source>
</evidence>
<protein>
    <submittedName>
        <fullName evidence="1">Uncharacterized protein</fullName>
    </submittedName>
</protein>
<gene>
    <name evidence="1" type="ORF">Mal64_05680</name>
</gene>
<organism evidence="1 2">
    <name type="scientific">Pseudobythopirellula maris</name>
    <dbReference type="NCBI Taxonomy" id="2527991"/>
    <lineage>
        <taxon>Bacteria</taxon>
        <taxon>Pseudomonadati</taxon>
        <taxon>Planctomycetota</taxon>
        <taxon>Planctomycetia</taxon>
        <taxon>Pirellulales</taxon>
        <taxon>Lacipirellulaceae</taxon>
        <taxon>Pseudobythopirellula</taxon>
    </lineage>
</organism>
<evidence type="ECO:0000313" key="2">
    <source>
        <dbReference type="Proteomes" id="UP000315440"/>
    </source>
</evidence>
<sequence length="205" mass="21718">MAAKKGSKAKDLNAQGSHLLREVFPLLGRIADNSAERDKAGNRRLTYAQYASLILIGLFNPTLDSARALVAASGAKGVRKLTAGGPAELGASRAPADRPDRARRVGARHHDAQLAGGAGRGALRTTLDDRAILPLPEAHLGCQKLLSTKTEGGQIQLYCAVLASLLLALACGRSVTKRQYEMVCLRLSGWADDEDLLQAFGMPPP</sequence>
<reference evidence="1 2" key="1">
    <citation type="submission" date="2019-02" db="EMBL/GenBank/DDBJ databases">
        <title>Deep-cultivation of Planctomycetes and their phenomic and genomic characterization uncovers novel biology.</title>
        <authorList>
            <person name="Wiegand S."/>
            <person name="Jogler M."/>
            <person name="Boedeker C."/>
            <person name="Pinto D."/>
            <person name="Vollmers J."/>
            <person name="Rivas-Marin E."/>
            <person name="Kohn T."/>
            <person name="Peeters S.H."/>
            <person name="Heuer A."/>
            <person name="Rast P."/>
            <person name="Oberbeckmann S."/>
            <person name="Bunk B."/>
            <person name="Jeske O."/>
            <person name="Meyerdierks A."/>
            <person name="Storesund J.E."/>
            <person name="Kallscheuer N."/>
            <person name="Luecker S."/>
            <person name="Lage O.M."/>
            <person name="Pohl T."/>
            <person name="Merkel B.J."/>
            <person name="Hornburger P."/>
            <person name="Mueller R.-W."/>
            <person name="Bruemmer F."/>
            <person name="Labrenz M."/>
            <person name="Spormann A.M."/>
            <person name="Op Den Camp H."/>
            <person name="Overmann J."/>
            <person name="Amann R."/>
            <person name="Jetten M.S.M."/>
            <person name="Mascher T."/>
            <person name="Medema M.H."/>
            <person name="Devos D.P."/>
            <person name="Kaster A.-K."/>
            <person name="Ovreas L."/>
            <person name="Rohde M."/>
            <person name="Galperin M.Y."/>
            <person name="Jogler C."/>
        </authorList>
    </citation>
    <scope>NUCLEOTIDE SEQUENCE [LARGE SCALE GENOMIC DNA]</scope>
    <source>
        <strain evidence="1 2">Mal64</strain>
    </source>
</reference>
<accession>A0A5C5ZRP4</accession>
<keyword evidence="2" id="KW-1185">Reference proteome</keyword>
<proteinExistence type="predicted"/>
<dbReference type="Proteomes" id="UP000315440">
    <property type="component" value="Unassembled WGS sequence"/>
</dbReference>
<comment type="caution">
    <text evidence="1">The sequence shown here is derived from an EMBL/GenBank/DDBJ whole genome shotgun (WGS) entry which is preliminary data.</text>
</comment>
<dbReference type="AlphaFoldDB" id="A0A5C5ZRP4"/>
<name>A0A5C5ZRP4_9BACT</name>
<dbReference type="EMBL" id="SJPQ01000001">
    <property type="protein sequence ID" value="TWT90184.1"/>
    <property type="molecule type" value="Genomic_DNA"/>
</dbReference>